<reference evidence="1 2" key="1">
    <citation type="journal article" date="2022" name="Hortic Res">
        <title>A haplotype resolved chromosomal level avocado genome allows analysis of novel avocado genes.</title>
        <authorList>
            <person name="Nath O."/>
            <person name="Fletcher S.J."/>
            <person name="Hayward A."/>
            <person name="Shaw L.M."/>
            <person name="Masouleh A.K."/>
            <person name="Furtado A."/>
            <person name="Henry R.J."/>
            <person name="Mitter N."/>
        </authorList>
    </citation>
    <scope>NUCLEOTIDE SEQUENCE [LARGE SCALE GENOMIC DNA]</scope>
    <source>
        <strain evidence="2">cv. Hass</strain>
    </source>
</reference>
<comment type="caution">
    <text evidence="1">The sequence shown here is derived from an EMBL/GenBank/DDBJ whole genome shotgun (WGS) entry which is preliminary data.</text>
</comment>
<proteinExistence type="predicted"/>
<sequence>MPLIHFNAFRKRNFILARFLNPRIFIIFFVVHHHFASPAHFTNHTISSNKVVCKHLHALILESRFFLFLLSAPKLSTNSYLPANRNSDARLHRTLLLQLKRLHRYDGTIHDSKLARQRRLLSIRYRYLMKSHSVATTTTNSSSRSLFAINAFAILRGKNRNKGFHSGAWGTSPCCLVLKRDNEVFQEDRGRDSLLELTCNPSGGWPESGLVGENGGVVVSSTGRWGQNFLDRSERRRRGTSERGKESWEQRRRGKEREASGEEEGKGEKREQGASRE</sequence>
<accession>A0ACC2KTZ6</accession>
<evidence type="ECO:0000313" key="2">
    <source>
        <dbReference type="Proteomes" id="UP001234297"/>
    </source>
</evidence>
<gene>
    <name evidence="1" type="ORF">MRB53_032993</name>
</gene>
<evidence type="ECO:0000313" key="1">
    <source>
        <dbReference type="EMBL" id="KAJ8624463.1"/>
    </source>
</evidence>
<protein>
    <submittedName>
        <fullName evidence="1">Uncharacterized protein</fullName>
    </submittedName>
</protein>
<keyword evidence="2" id="KW-1185">Reference proteome</keyword>
<organism evidence="1 2">
    <name type="scientific">Persea americana</name>
    <name type="common">Avocado</name>
    <dbReference type="NCBI Taxonomy" id="3435"/>
    <lineage>
        <taxon>Eukaryota</taxon>
        <taxon>Viridiplantae</taxon>
        <taxon>Streptophyta</taxon>
        <taxon>Embryophyta</taxon>
        <taxon>Tracheophyta</taxon>
        <taxon>Spermatophyta</taxon>
        <taxon>Magnoliopsida</taxon>
        <taxon>Magnoliidae</taxon>
        <taxon>Laurales</taxon>
        <taxon>Lauraceae</taxon>
        <taxon>Persea</taxon>
    </lineage>
</organism>
<dbReference type="EMBL" id="CM056819">
    <property type="protein sequence ID" value="KAJ8624463.1"/>
    <property type="molecule type" value="Genomic_DNA"/>
</dbReference>
<dbReference type="Proteomes" id="UP001234297">
    <property type="component" value="Chromosome 11"/>
</dbReference>
<name>A0ACC2KTZ6_PERAE</name>